<sequence>MPKSKNTTPAYNALFQEHEPPSVGKNERRGGHFMKVDKGQSCHVFAIASAPTWERSNEVNVAYSNIGTERAMERLNRQFQHEFAEEDKQRLNRDYVIQPFPEPSEEERTEERMSNMREILDVRNRQETVLPVENMYLCGGFREGKMTPEHMWVEDHSNNISYDTFIDRGGIAVVNGVGKDGKPFKPGCEGHAFNGKDIGRIKVDGYTYGQLIAIASGAEKKPPFPNSIANTPQVLMAMETVKLVNEALEKIPGPILTEDEKRVVKAVQEEQLTKDSDTAIKKVVTDLKQPEKGFYESAMAKYAEVGRLQREAARAIVGTGFHPFVKLNQELNDAIKPEQITQSKTLKEAHGHYETLINKINELEEKKNTLPAEYQDKFQEKIDTLRNSVQTQFDAKVKVRETVEQIRRAATSYLEWSNQNATGWRLTNWSYGSYGREQAQKLLDMIKNEDTPMANILKVANETVNTSGTNKNSFSRYLHDELKGTHLVGKDTLTEKFKNYKEEMKTQLRVETEKEENNTRARI</sequence>
<name>A0A0W0YN20_9GAMM</name>
<dbReference type="AlphaFoldDB" id="A0A0W0YN20"/>
<evidence type="ECO:0000256" key="2">
    <source>
        <dbReference type="SAM" id="MobiDB-lite"/>
    </source>
</evidence>
<evidence type="ECO:0000256" key="1">
    <source>
        <dbReference type="SAM" id="Coils"/>
    </source>
</evidence>
<proteinExistence type="predicted"/>
<dbReference type="EMBL" id="LNYV01000013">
    <property type="protein sequence ID" value="KTD58261.1"/>
    <property type="molecule type" value="Genomic_DNA"/>
</dbReference>
<evidence type="ECO:0000313" key="4">
    <source>
        <dbReference type="Proteomes" id="UP000054621"/>
    </source>
</evidence>
<feature type="coiled-coil region" evidence="1">
    <location>
        <begin position="346"/>
        <end position="373"/>
    </location>
</feature>
<accession>A0A0W0YN20</accession>
<dbReference type="Proteomes" id="UP000054621">
    <property type="component" value="Unassembled WGS sequence"/>
</dbReference>
<comment type="caution">
    <text evidence="3">The sequence shown here is derived from an EMBL/GenBank/DDBJ whole genome shotgun (WGS) entry which is preliminary data.</text>
</comment>
<protein>
    <submittedName>
        <fullName evidence="3">Uncharacterized protein</fullName>
    </submittedName>
</protein>
<dbReference type="RefSeq" id="WP_027272440.1">
    <property type="nucleotide sequence ID" value="NZ_CAAAJE010000002.1"/>
</dbReference>
<dbReference type="PATRIC" id="fig|28087.4.peg.928"/>
<reference evidence="3 4" key="1">
    <citation type="submission" date="2015-11" db="EMBL/GenBank/DDBJ databases">
        <title>Genomic analysis of 38 Legionella species identifies large and diverse effector repertoires.</title>
        <authorList>
            <person name="Burstein D."/>
            <person name="Amaro F."/>
            <person name="Zusman T."/>
            <person name="Lifshitz Z."/>
            <person name="Cohen O."/>
            <person name="Gilbert J.A."/>
            <person name="Pupko T."/>
            <person name="Shuman H.A."/>
            <person name="Segal G."/>
        </authorList>
    </citation>
    <scope>NUCLEOTIDE SEQUENCE [LARGE SCALE GENOMIC DNA]</scope>
    <source>
        <strain evidence="3 4">Mt.St.Helens-4</strain>
    </source>
</reference>
<dbReference type="OrthoDB" id="5653239at2"/>
<feature type="compositionally biased region" description="Basic and acidic residues" evidence="2">
    <location>
        <begin position="16"/>
        <end position="26"/>
    </location>
</feature>
<feature type="region of interest" description="Disordered" evidence="2">
    <location>
        <begin position="1"/>
        <end position="26"/>
    </location>
</feature>
<keyword evidence="1" id="KW-0175">Coiled coil</keyword>
<gene>
    <name evidence="3" type="ORF">Lsai_0868</name>
</gene>
<organism evidence="3 4">
    <name type="scientific">Legionella sainthelensi</name>
    <dbReference type="NCBI Taxonomy" id="28087"/>
    <lineage>
        <taxon>Bacteria</taxon>
        <taxon>Pseudomonadati</taxon>
        <taxon>Pseudomonadota</taxon>
        <taxon>Gammaproteobacteria</taxon>
        <taxon>Legionellales</taxon>
        <taxon>Legionellaceae</taxon>
        <taxon>Legionella</taxon>
    </lineage>
</organism>
<feature type="compositionally biased region" description="Polar residues" evidence="2">
    <location>
        <begin position="1"/>
        <end position="10"/>
    </location>
</feature>
<evidence type="ECO:0000313" key="3">
    <source>
        <dbReference type="EMBL" id="KTD58261.1"/>
    </source>
</evidence>